<name>A0ABP7CMS4_9MICO</name>
<dbReference type="RefSeq" id="WP_344941566.1">
    <property type="nucleotide sequence ID" value="NZ_BAABDC010000001.1"/>
</dbReference>
<dbReference type="EMBL" id="BAABDC010000001">
    <property type="protein sequence ID" value="GAA3693223.1"/>
    <property type="molecule type" value="Genomic_DNA"/>
</dbReference>
<sequence length="465" mass="50307">MGKARRTGRQRTRRGSCDPRPGSTFGAGDFGDPGGGQVDAPPSDAEVRGVLFDLLGEAFDALDEPDEHRLDHVTASVAALCAASTTRRTVVRTLVDSTAAATTRAWQLGWQPADVHRLVGRRLGATEQAVAVDAMRHELAQYAAATVDRQWLSQLSELDERGDAPTAPPSVSWIEARRAAGSDWFTLMSQVVTVLHLLTRLPELERLTPLPGEALPQPQDRHDADAPPAADERILSRVRMLLAKAESTTFEAEAATFTAGAQSLMARHSIDAAILAREADRPDRDGPQGRRIGVDNPYEGPKAVLLQAVASANRCRMVWSRELGFATVVGFEADLEAVELLFTSLLVQATRTLAAAGSRSDQHGGSRTRSFRQSFLSAFAHRIGERLHEATAHEEEAAVADGANGRELVPLLAARAEEVDEALSTWFPEVRQARVSAARDAEGWHHGRSAADRAQLGTARSLQER</sequence>
<feature type="compositionally biased region" description="Basic and acidic residues" evidence="1">
    <location>
        <begin position="440"/>
        <end position="451"/>
    </location>
</feature>
<reference evidence="5" key="1">
    <citation type="journal article" date="2019" name="Int. J. Syst. Evol. Microbiol.">
        <title>The Global Catalogue of Microorganisms (GCM) 10K type strain sequencing project: providing services to taxonomists for standard genome sequencing and annotation.</title>
        <authorList>
            <consortium name="The Broad Institute Genomics Platform"/>
            <consortium name="The Broad Institute Genome Sequencing Center for Infectious Disease"/>
            <person name="Wu L."/>
            <person name="Ma J."/>
        </authorList>
    </citation>
    <scope>NUCLEOTIDE SEQUENCE [LARGE SCALE GENOMIC DNA]</scope>
    <source>
        <strain evidence="5">JCM 17125</strain>
    </source>
</reference>
<evidence type="ECO:0000259" key="3">
    <source>
        <dbReference type="Pfam" id="PF23771"/>
    </source>
</evidence>
<feature type="compositionally biased region" description="Basic and acidic residues" evidence="1">
    <location>
        <begin position="277"/>
        <end position="288"/>
    </location>
</feature>
<feature type="domain" description="DUF2786" evidence="2">
    <location>
        <begin position="233"/>
        <end position="271"/>
    </location>
</feature>
<feature type="region of interest" description="Disordered" evidence="1">
    <location>
        <begin position="277"/>
        <end position="297"/>
    </location>
</feature>
<organism evidence="4 5">
    <name type="scientific">Terrabacter ginsenosidimutans</name>
    <dbReference type="NCBI Taxonomy" id="490575"/>
    <lineage>
        <taxon>Bacteria</taxon>
        <taxon>Bacillati</taxon>
        <taxon>Actinomycetota</taxon>
        <taxon>Actinomycetes</taxon>
        <taxon>Micrococcales</taxon>
        <taxon>Intrasporangiaceae</taxon>
        <taxon>Terrabacter</taxon>
    </lineage>
</organism>
<gene>
    <name evidence="4" type="ORF">GCM10022399_07030</name>
</gene>
<evidence type="ECO:0000256" key="1">
    <source>
        <dbReference type="SAM" id="MobiDB-lite"/>
    </source>
</evidence>
<feature type="compositionally biased region" description="Gly residues" evidence="1">
    <location>
        <begin position="28"/>
        <end position="37"/>
    </location>
</feature>
<protein>
    <submittedName>
        <fullName evidence="4">DUF2786 domain-containing protein</fullName>
    </submittedName>
</protein>
<keyword evidence="5" id="KW-1185">Reference proteome</keyword>
<feature type="region of interest" description="Disordered" evidence="1">
    <location>
        <begin position="440"/>
        <end position="465"/>
    </location>
</feature>
<dbReference type="InterPro" id="IPR024498">
    <property type="entry name" value="DUF2786"/>
</dbReference>
<feature type="compositionally biased region" description="Basic residues" evidence="1">
    <location>
        <begin position="1"/>
        <end position="14"/>
    </location>
</feature>
<evidence type="ECO:0000259" key="2">
    <source>
        <dbReference type="Pfam" id="PF10979"/>
    </source>
</evidence>
<dbReference type="Proteomes" id="UP001501468">
    <property type="component" value="Unassembled WGS sequence"/>
</dbReference>
<dbReference type="Pfam" id="PF10979">
    <property type="entry name" value="DUF2786"/>
    <property type="match status" value="1"/>
</dbReference>
<feature type="compositionally biased region" description="Basic and acidic residues" evidence="1">
    <location>
        <begin position="219"/>
        <end position="228"/>
    </location>
</feature>
<feature type="region of interest" description="Disordered" evidence="1">
    <location>
        <begin position="1"/>
        <end position="43"/>
    </location>
</feature>
<feature type="region of interest" description="Disordered" evidence="1">
    <location>
        <begin position="209"/>
        <end position="228"/>
    </location>
</feature>
<feature type="domain" description="DUF7168" evidence="3">
    <location>
        <begin position="303"/>
        <end position="400"/>
    </location>
</feature>
<comment type="caution">
    <text evidence="4">The sequence shown here is derived from an EMBL/GenBank/DDBJ whole genome shotgun (WGS) entry which is preliminary data.</text>
</comment>
<dbReference type="Pfam" id="PF23771">
    <property type="entry name" value="DUF7168"/>
    <property type="match status" value="1"/>
</dbReference>
<dbReference type="InterPro" id="IPR055592">
    <property type="entry name" value="DUF7168"/>
</dbReference>
<evidence type="ECO:0000313" key="5">
    <source>
        <dbReference type="Proteomes" id="UP001501468"/>
    </source>
</evidence>
<proteinExistence type="predicted"/>
<accession>A0ABP7CMS4</accession>
<evidence type="ECO:0000313" key="4">
    <source>
        <dbReference type="EMBL" id="GAA3693223.1"/>
    </source>
</evidence>